<evidence type="ECO:0000313" key="1">
    <source>
        <dbReference type="EMBL" id="SNT58330.1"/>
    </source>
</evidence>
<evidence type="ECO:0000313" key="2">
    <source>
        <dbReference type="Proteomes" id="UP000198280"/>
    </source>
</evidence>
<reference evidence="1 2" key="1">
    <citation type="submission" date="2017-06" db="EMBL/GenBank/DDBJ databases">
        <authorList>
            <person name="Kim H.J."/>
            <person name="Triplett B.A."/>
        </authorList>
    </citation>
    <scope>NUCLEOTIDE SEQUENCE [LARGE SCALE GENOMIC DNA]</scope>
    <source>
        <strain evidence="1 2">CGMCC 4.1858</strain>
    </source>
</reference>
<sequence length="28" mass="3214">ALSDLAQQVRTGHADVYACADQIRRWRL</sequence>
<organism evidence="1 2">
    <name type="scientific">Actinacidiphila glaucinigra</name>
    <dbReference type="NCBI Taxonomy" id="235986"/>
    <lineage>
        <taxon>Bacteria</taxon>
        <taxon>Bacillati</taxon>
        <taxon>Actinomycetota</taxon>
        <taxon>Actinomycetes</taxon>
        <taxon>Kitasatosporales</taxon>
        <taxon>Streptomycetaceae</taxon>
        <taxon>Actinacidiphila</taxon>
    </lineage>
</organism>
<name>A0A239NUB9_9ACTN</name>
<dbReference type="EMBL" id="FZOF01000048">
    <property type="protein sequence ID" value="SNT58330.1"/>
    <property type="molecule type" value="Genomic_DNA"/>
</dbReference>
<dbReference type="Proteomes" id="UP000198280">
    <property type="component" value="Unassembled WGS sequence"/>
</dbReference>
<feature type="non-terminal residue" evidence="1">
    <location>
        <position position="1"/>
    </location>
</feature>
<dbReference type="AlphaFoldDB" id="A0A239NUB9"/>
<protein>
    <submittedName>
        <fullName evidence="1">Uncharacterized protein</fullName>
    </submittedName>
</protein>
<gene>
    <name evidence="1" type="ORF">SAMN05216252_14831</name>
</gene>
<accession>A0A239NUB9</accession>
<proteinExistence type="predicted"/>
<keyword evidence="2" id="KW-1185">Reference proteome</keyword>